<sequence>MFERFGRQARQAVVGAQQEAFDLGSEQVGTEHLLLALAGGDGVAGRALAERGVTAAGLRARMSALRPGPLDGEALRAFGIDLDAVREAAEDSFGAGALDAPAGRFGQGARKHIPFSPAAKRTLELTLRQTVRLGHKRIDDGHVLLGLLADERFPAARLLADEGVDLAALRADLDRALAA</sequence>
<feature type="domain" description="Clp R" evidence="2">
    <location>
        <begin position="2"/>
        <end position="179"/>
    </location>
</feature>
<evidence type="ECO:0000313" key="4">
    <source>
        <dbReference type="Proteomes" id="UP000774570"/>
    </source>
</evidence>
<dbReference type="PROSITE" id="PS51903">
    <property type="entry name" value="CLP_R"/>
    <property type="match status" value="1"/>
</dbReference>
<dbReference type="Proteomes" id="UP000774570">
    <property type="component" value="Unassembled WGS sequence"/>
</dbReference>
<dbReference type="InterPro" id="IPR036628">
    <property type="entry name" value="Clp_N_dom_sf"/>
</dbReference>
<name>A0ABS7FLG2_9ACTN</name>
<reference evidence="3 4" key="1">
    <citation type="submission" date="2021-07" db="EMBL/GenBank/DDBJ databases">
        <title>Actinomadura sp. PM05-2 isolated from lichen.</title>
        <authorList>
            <person name="Somphong A."/>
            <person name="Phongsopitanun W."/>
            <person name="Tanasupawat S."/>
            <person name="Peongsungnone V."/>
        </authorList>
    </citation>
    <scope>NUCLEOTIDE SEQUENCE [LARGE SCALE GENOMIC DNA]</scope>
    <source>
        <strain evidence="3 4">PM05-2</strain>
    </source>
</reference>
<dbReference type="SUPFAM" id="SSF81923">
    <property type="entry name" value="Double Clp-N motif"/>
    <property type="match status" value="1"/>
</dbReference>
<evidence type="ECO:0000256" key="1">
    <source>
        <dbReference type="PROSITE-ProRule" id="PRU01251"/>
    </source>
</evidence>
<organism evidence="3 4">
    <name type="scientific">Actinomadura parmotrematis</name>
    <dbReference type="NCBI Taxonomy" id="2864039"/>
    <lineage>
        <taxon>Bacteria</taxon>
        <taxon>Bacillati</taxon>
        <taxon>Actinomycetota</taxon>
        <taxon>Actinomycetes</taxon>
        <taxon>Streptosporangiales</taxon>
        <taxon>Thermomonosporaceae</taxon>
        <taxon>Actinomadura</taxon>
    </lineage>
</organism>
<gene>
    <name evidence="3" type="ORF">K1Y72_02335</name>
</gene>
<dbReference type="EMBL" id="JAIBOA010000001">
    <property type="protein sequence ID" value="MBW8481191.1"/>
    <property type="molecule type" value="Genomic_DNA"/>
</dbReference>
<dbReference type="Gene3D" id="1.10.1780.10">
    <property type="entry name" value="Clp, N-terminal domain"/>
    <property type="match status" value="2"/>
</dbReference>
<dbReference type="RefSeq" id="WP_220162688.1">
    <property type="nucleotide sequence ID" value="NZ_JAIBOA010000001.1"/>
</dbReference>
<comment type="caution">
    <text evidence="3">The sequence shown here is derived from an EMBL/GenBank/DDBJ whole genome shotgun (WGS) entry which is preliminary data.</text>
</comment>
<dbReference type="Pfam" id="PF02861">
    <property type="entry name" value="Clp_N"/>
    <property type="match status" value="2"/>
</dbReference>
<evidence type="ECO:0000259" key="2">
    <source>
        <dbReference type="PROSITE" id="PS51903"/>
    </source>
</evidence>
<keyword evidence="1" id="KW-0677">Repeat</keyword>
<proteinExistence type="predicted"/>
<evidence type="ECO:0000313" key="3">
    <source>
        <dbReference type="EMBL" id="MBW8481191.1"/>
    </source>
</evidence>
<protein>
    <recommendedName>
        <fullName evidence="2">Clp R domain-containing protein</fullName>
    </recommendedName>
</protein>
<dbReference type="InterPro" id="IPR004176">
    <property type="entry name" value="Clp_R_N"/>
</dbReference>
<keyword evidence="4" id="KW-1185">Reference proteome</keyword>
<accession>A0ABS7FLG2</accession>